<evidence type="ECO:0000313" key="2">
    <source>
        <dbReference type="Proteomes" id="UP001295444"/>
    </source>
</evidence>
<reference evidence="1" key="1">
    <citation type="submission" date="2022-03" db="EMBL/GenBank/DDBJ databases">
        <authorList>
            <person name="Alioto T."/>
            <person name="Alioto T."/>
            <person name="Gomez Garrido J."/>
        </authorList>
    </citation>
    <scope>NUCLEOTIDE SEQUENCE</scope>
</reference>
<dbReference type="AlphaFoldDB" id="A0AAD1RG63"/>
<keyword evidence="2" id="KW-1185">Reference proteome</keyword>
<accession>A0AAD1RG63</accession>
<proteinExistence type="predicted"/>
<evidence type="ECO:0000313" key="1">
    <source>
        <dbReference type="EMBL" id="CAH2252432.1"/>
    </source>
</evidence>
<gene>
    <name evidence="1" type="ORF">PECUL_23A024065</name>
</gene>
<organism evidence="1 2">
    <name type="scientific">Pelobates cultripes</name>
    <name type="common">Western spadefoot toad</name>
    <dbReference type="NCBI Taxonomy" id="61616"/>
    <lineage>
        <taxon>Eukaryota</taxon>
        <taxon>Metazoa</taxon>
        <taxon>Chordata</taxon>
        <taxon>Craniata</taxon>
        <taxon>Vertebrata</taxon>
        <taxon>Euteleostomi</taxon>
        <taxon>Amphibia</taxon>
        <taxon>Batrachia</taxon>
        <taxon>Anura</taxon>
        <taxon>Pelobatoidea</taxon>
        <taxon>Pelobatidae</taxon>
        <taxon>Pelobates</taxon>
    </lineage>
</organism>
<protein>
    <submittedName>
        <fullName evidence="1">Uncharacterized protein</fullName>
    </submittedName>
</protein>
<dbReference type="EMBL" id="OW240913">
    <property type="protein sequence ID" value="CAH2252432.1"/>
    <property type="molecule type" value="Genomic_DNA"/>
</dbReference>
<dbReference type="Proteomes" id="UP001295444">
    <property type="component" value="Chromosome 02"/>
</dbReference>
<name>A0AAD1RG63_PELCU</name>
<sequence>MVVPQDSHYSSSKEEILDAPDDITHTEGLITSQLKQDVTALGTKGDIKAQMNNIRAFFNADLVWANEDNVSSIAQQQTGNKDLIQQLQASQKTMLVRMDMLEDTRCHNNLKIGGIAETVDEHEPTPSGYSTAPTFC</sequence>